<dbReference type="InterPro" id="IPR015424">
    <property type="entry name" value="PyrdxlP-dep_Trfase"/>
</dbReference>
<evidence type="ECO:0000256" key="4">
    <source>
        <dbReference type="ARBA" id="ARBA00022679"/>
    </source>
</evidence>
<reference evidence="9" key="1">
    <citation type="submission" date="2022-10" db="EMBL/GenBank/DDBJ databases">
        <title>Roseovarius pelagicus sp. nov., isolated from Arctic seawater.</title>
        <authorList>
            <person name="Hong Y.W."/>
            <person name="Hwang C.Y."/>
        </authorList>
    </citation>
    <scope>NUCLEOTIDE SEQUENCE</scope>
    <source>
        <strain evidence="9">HL-MP18</strain>
    </source>
</reference>
<evidence type="ECO:0000313" key="9">
    <source>
        <dbReference type="EMBL" id="UXX82103.1"/>
    </source>
</evidence>
<evidence type="ECO:0000256" key="2">
    <source>
        <dbReference type="ARBA" id="ARBA00007441"/>
    </source>
</evidence>
<proteinExistence type="inferred from homology"/>
<evidence type="ECO:0000256" key="6">
    <source>
        <dbReference type="ARBA" id="ARBA00049185"/>
    </source>
</evidence>
<dbReference type="PANTHER" id="PTHR46383">
    <property type="entry name" value="ASPARTATE AMINOTRANSFERASE"/>
    <property type="match status" value="1"/>
</dbReference>
<dbReference type="RefSeq" id="WP_263047129.1">
    <property type="nucleotide sequence ID" value="NZ_CP106738.1"/>
</dbReference>
<gene>
    <name evidence="9" type="ORF">N7U68_13430</name>
</gene>
<evidence type="ECO:0000256" key="1">
    <source>
        <dbReference type="ARBA" id="ARBA00001933"/>
    </source>
</evidence>
<organism evidence="9 10">
    <name type="scientific">Roseovarius pelagicus</name>
    <dbReference type="NCBI Taxonomy" id="2980108"/>
    <lineage>
        <taxon>Bacteria</taxon>
        <taxon>Pseudomonadati</taxon>
        <taxon>Pseudomonadota</taxon>
        <taxon>Alphaproteobacteria</taxon>
        <taxon>Rhodobacterales</taxon>
        <taxon>Roseobacteraceae</taxon>
        <taxon>Roseovarius</taxon>
    </lineage>
</organism>
<evidence type="ECO:0000256" key="3">
    <source>
        <dbReference type="ARBA" id="ARBA00022576"/>
    </source>
</evidence>
<comment type="catalytic activity">
    <reaction evidence="6">
        <text>L-aspartate + 2-oxoglutarate = oxaloacetate + L-glutamate</text>
        <dbReference type="Rhea" id="RHEA:21824"/>
        <dbReference type="ChEBI" id="CHEBI:16452"/>
        <dbReference type="ChEBI" id="CHEBI:16810"/>
        <dbReference type="ChEBI" id="CHEBI:29985"/>
        <dbReference type="ChEBI" id="CHEBI:29991"/>
        <dbReference type="EC" id="2.6.1.1"/>
    </reaction>
</comment>
<comment type="similarity">
    <text evidence="2 7">Belongs to the class-I pyridoxal-phosphate-dependent aminotransferase family.</text>
</comment>
<accession>A0ABY6D7M8</accession>
<keyword evidence="4 7" id="KW-0808">Transferase</keyword>
<protein>
    <recommendedName>
        <fullName evidence="7">Aminotransferase</fullName>
        <ecNumber evidence="7">2.6.1.-</ecNumber>
    </recommendedName>
</protein>
<evidence type="ECO:0000259" key="8">
    <source>
        <dbReference type="Pfam" id="PF00155"/>
    </source>
</evidence>
<evidence type="ECO:0000256" key="7">
    <source>
        <dbReference type="RuleBase" id="RU000481"/>
    </source>
</evidence>
<keyword evidence="10" id="KW-1185">Reference proteome</keyword>
<evidence type="ECO:0000256" key="5">
    <source>
        <dbReference type="ARBA" id="ARBA00022898"/>
    </source>
</evidence>
<keyword evidence="5" id="KW-0663">Pyridoxal phosphate</keyword>
<dbReference type="Pfam" id="PF00155">
    <property type="entry name" value="Aminotran_1_2"/>
    <property type="match status" value="1"/>
</dbReference>
<feature type="domain" description="Aminotransferase class I/classII large" evidence="8">
    <location>
        <begin position="34"/>
        <end position="380"/>
    </location>
</feature>
<dbReference type="SUPFAM" id="SSF53383">
    <property type="entry name" value="PLP-dependent transferases"/>
    <property type="match status" value="1"/>
</dbReference>
<dbReference type="EMBL" id="CP106738">
    <property type="protein sequence ID" value="UXX82103.1"/>
    <property type="molecule type" value="Genomic_DNA"/>
</dbReference>
<dbReference type="InterPro" id="IPR015421">
    <property type="entry name" value="PyrdxlP-dep_Trfase_major"/>
</dbReference>
<sequence length="394" mass="42556">MQVSKRLKNVTVGGSDGWGVFYRSRQMKAQGIPVVELTVGEHDIATDPEILKAMHQAGLDGYVGYQDFQGLLQLRERVADRVQRTTGVLTNPDQVLIVPGGQAGLFATHNLTCDEGDTALYIEPYYTTYPGTIRSVGGVPCAIQAHAANGFQPDPADIAKVASNARSLLINSPNNPTGVIYSQETMEGIAQVCRDEDLWLISDEVYDTQVWNGTHLSPRALPDMAERTLVIGSMSKSHAMTGSRIGWVVGPEEAVGYMGDLATHTTYGVPGFIQMAAVHALDMGSEFEARIAAPFRRRRDLVMGVLKGQNVVRAIPAEGAMYAMLDIRLTGMTGEEFAMEFLEAHHVAVMPGESFGAAAGGHLRVALTVADDRLEVALRQLLAFATERAARAAE</sequence>
<dbReference type="GO" id="GO:0008483">
    <property type="term" value="F:transaminase activity"/>
    <property type="evidence" value="ECO:0007669"/>
    <property type="project" value="UniProtKB-KW"/>
</dbReference>
<keyword evidence="3 7" id="KW-0032">Aminotransferase</keyword>
<dbReference type="Proteomes" id="UP001064087">
    <property type="component" value="Chromosome"/>
</dbReference>
<name>A0ABY6D7M8_9RHOB</name>
<evidence type="ECO:0000313" key="10">
    <source>
        <dbReference type="Proteomes" id="UP001064087"/>
    </source>
</evidence>
<comment type="cofactor">
    <cofactor evidence="1 7">
        <name>pyridoxal 5'-phosphate</name>
        <dbReference type="ChEBI" id="CHEBI:597326"/>
    </cofactor>
</comment>
<dbReference type="CDD" id="cd00609">
    <property type="entry name" value="AAT_like"/>
    <property type="match status" value="1"/>
</dbReference>
<dbReference type="PANTHER" id="PTHR46383:SF1">
    <property type="entry name" value="ASPARTATE AMINOTRANSFERASE"/>
    <property type="match status" value="1"/>
</dbReference>
<dbReference type="PROSITE" id="PS00105">
    <property type="entry name" value="AA_TRANSFER_CLASS_1"/>
    <property type="match status" value="1"/>
</dbReference>
<dbReference type="InterPro" id="IPR050596">
    <property type="entry name" value="AspAT/PAT-like"/>
</dbReference>
<dbReference type="Gene3D" id="3.40.640.10">
    <property type="entry name" value="Type I PLP-dependent aspartate aminotransferase-like (Major domain)"/>
    <property type="match status" value="1"/>
</dbReference>
<dbReference type="InterPro" id="IPR004839">
    <property type="entry name" value="Aminotransferase_I/II_large"/>
</dbReference>
<dbReference type="EC" id="2.6.1.-" evidence="7"/>
<dbReference type="InterPro" id="IPR004838">
    <property type="entry name" value="NHTrfase_class1_PyrdxlP-BS"/>
</dbReference>